<reference evidence="2" key="2">
    <citation type="submission" date="2022-10" db="EMBL/GenBank/DDBJ databases">
        <authorList>
            <consortium name="ENA_rothamsted_submissions"/>
            <consortium name="culmorum"/>
            <person name="King R."/>
        </authorList>
    </citation>
    <scope>NUCLEOTIDE SEQUENCE</scope>
</reference>
<dbReference type="EMBL" id="OU895879">
    <property type="protein sequence ID" value="CAG9809225.1"/>
    <property type="molecule type" value="Genomic_DNA"/>
</dbReference>
<dbReference type="AlphaFoldDB" id="A0A9N9WU25"/>
<keyword evidence="3" id="KW-1185">Reference proteome</keyword>
<evidence type="ECO:0000313" key="2">
    <source>
        <dbReference type="EMBL" id="CAG9809225.1"/>
    </source>
</evidence>
<feature type="compositionally biased region" description="Low complexity" evidence="1">
    <location>
        <begin position="161"/>
        <end position="171"/>
    </location>
</feature>
<evidence type="ECO:0000256" key="1">
    <source>
        <dbReference type="SAM" id="MobiDB-lite"/>
    </source>
</evidence>
<reference evidence="2" key="1">
    <citation type="submission" date="2022-01" db="EMBL/GenBank/DDBJ databases">
        <authorList>
            <person name="King R."/>
        </authorList>
    </citation>
    <scope>NUCLEOTIDE SEQUENCE</scope>
</reference>
<gene>
    <name evidence="2" type="ORF">CHIRRI_LOCUS12053</name>
</gene>
<evidence type="ECO:0000313" key="3">
    <source>
        <dbReference type="Proteomes" id="UP001153620"/>
    </source>
</evidence>
<organism evidence="2 3">
    <name type="scientific">Chironomus riparius</name>
    <dbReference type="NCBI Taxonomy" id="315576"/>
    <lineage>
        <taxon>Eukaryota</taxon>
        <taxon>Metazoa</taxon>
        <taxon>Ecdysozoa</taxon>
        <taxon>Arthropoda</taxon>
        <taxon>Hexapoda</taxon>
        <taxon>Insecta</taxon>
        <taxon>Pterygota</taxon>
        <taxon>Neoptera</taxon>
        <taxon>Endopterygota</taxon>
        <taxon>Diptera</taxon>
        <taxon>Nematocera</taxon>
        <taxon>Chironomoidea</taxon>
        <taxon>Chironomidae</taxon>
        <taxon>Chironominae</taxon>
        <taxon>Chironomus</taxon>
    </lineage>
</organism>
<accession>A0A9N9WU25</accession>
<dbReference type="Proteomes" id="UP001153620">
    <property type="component" value="Chromosome 3"/>
</dbReference>
<proteinExistence type="predicted"/>
<protein>
    <submittedName>
        <fullName evidence="2">Uncharacterized protein</fullName>
    </submittedName>
</protein>
<feature type="region of interest" description="Disordered" evidence="1">
    <location>
        <begin position="161"/>
        <end position="190"/>
    </location>
</feature>
<feature type="compositionally biased region" description="Polar residues" evidence="1">
    <location>
        <begin position="181"/>
        <end position="190"/>
    </location>
</feature>
<name>A0A9N9WU25_9DIPT</name>
<sequence>MEDIQSVNTENHQIGTIAKKQQINVQKTKIPLKDSINNNKIKDNEKQTLKKKITGFEKHNIDETEEIECFEPAKNGMCHCNGPDRKNIGSSFYDLTPSPEFLNFMDVTSNPSKWHHLMMNDPNYIALFNEQDPMEELNEPTELIPRPKSPAANFEEYELDITPLDTTPLPTEDIDIPLPEEQQNPVNIED</sequence>